<dbReference type="InterPro" id="IPR010982">
    <property type="entry name" value="Lambda_DNA-bd_dom_sf"/>
</dbReference>
<dbReference type="Gene3D" id="1.10.260.40">
    <property type="entry name" value="lambda repressor-like DNA-binding domains"/>
    <property type="match status" value="1"/>
</dbReference>
<evidence type="ECO:0000313" key="4">
    <source>
        <dbReference type="EMBL" id="SBV28442.1"/>
    </source>
</evidence>
<evidence type="ECO:0000259" key="2">
    <source>
        <dbReference type="PROSITE" id="PS50943"/>
    </source>
</evidence>
<dbReference type="OrthoDB" id="3383514at2"/>
<dbReference type="Proteomes" id="UP000199393">
    <property type="component" value="Chromosome I"/>
</dbReference>
<name>A0A1C3N767_9ACTN</name>
<feature type="domain" description="HTH cro/C1-type" evidence="2">
    <location>
        <begin position="17"/>
        <end position="64"/>
    </location>
</feature>
<evidence type="ECO:0000259" key="3">
    <source>
        <dbReference type="PROSITE" id="PS51186"/>
    </source>
</evidence>
<sequence length="212" mass="23197">MVLVKEPAEPLDVGGVLRALRRGADLSQRELADRAGVPQATVARIESGRARYPKLATVERLVRAAGGSLVIGVPDAPTADAEPTPSPIPPLSPVTPVPHDDLRDDAGRRYPAHLDVWEVREPRAHERNTYLAYEQGSETERETVLDGILVTFQYRRLGIGRRLVEALLDGMRADGIRTAYAIADDGGTDLPLACGFDLEPGRAWALRLVRRR</sequence>
<reference evidence="5" key="1">
    <citation type="submission" date="2016-06" db="EMBL/GenBank/DDBJ databases">
        <authorList>
            <person name="Varghese N."/>
        </authorList>
    </citation>
    <scope>NUCLEOTIDE SEQUENCE [LARGE SCALE GENOMIC DNA]</scope>
    <source>
        <strain evidence="5">DSM 45344</strain>
    </source>
</reference>
<dbReference type="InterPro" id="IPR000182">
    <property type="entry name" value="GNAT_dom"/>
</dbReference>
<feature type="region of interest" description="Disordered" evidence="1">
    <location>
        <begin position="75"/>
        <end position="97"/>
    </location>
</feature>
<dbReference type="EMBL" id="LT598496">
    <property type="protein sequence ID" value="SBV28442.1"/>
    <property type="molecule type" value="Genomic_DNA"/>
</dbReference>
<evidence type="ECO:0000256" key="1">
    <source>
        <dbReference type="SAM" id="MobiDB-lite"/>
    </source>
</evidence>
<feature type="compositionally biased region" description="Pro residues" evidence="1">
    <location>
        <begin position="84"/>
        <end position="96"/>
    </location>
</feature>
<dbReference type="STRING" id="307121.GA0070620_3985"/>
<keyword evidence="5" id="KW-1185">Reference proteome</keyword>
<dbReference type="CDD" id="cd00093">
    <property type="entry name" value="HTH_XRE"/>
    <property type="match status" value="1"/>
</dbReference>
<dbReference type="Pfam" id="PF13560">
    <property type="entry name" value="HTH_31"/>
    <property type="match status" value="1"/>
</dbReference>
<dbReference type="Gene3D" id="3.40.630.30">
    <property type="match status" value="1"/>
</dbReference>
<proteinExistence type="predicted"/>
<dbReference type="CDD" id="cd04301">
    <property type="entry name" value="NAT_SF"/>
    <property type="match status" value="1"/>
</dbReference>
<dbReference type="PROSITE" id="PS51186">
    <property type="entry name" value="GNAT"/>
    <property type="match status" value="1"/>
</dbReference>
<evidence type="ECO:0000313" key="5">
    <source>
        <dbReference type="Proteomes" id="UP000199393"/>
    </source>
</evidence>
<organism evidence="4 5">
    <name type="scientific">Micromonospora krabiensis</name>
    <dbReference type="NCBI Taxonomy" id="307121"/>
    <lineage>
        <taxon>Bacteria</taxon>
        <taxon>Bacillati</taxon>
        <taxon>Actinomycetota</taxon>
        <taxon>Actinomycetes</taxon>
        <taxon>Micromonosporales</taxon>
        <taxon>Micromonosporaceae</taxon>
        <taxon>Micromonospora</taxon>
    </lineage>
</organism>
<accession>A0A1C3N767</accession>
<dbReference type="RefSeq" id="WP_091593041.1">
    <property type="nucleotide sequence ID" value="NZ_JBHRWG010000004.1"/>
</dbReference>
<dbReference type="PROSITE" id="PS50943">
    <property type="entry name" value="HTH_CROC1"/>
    <property type="match status" value="1"/>
</dbReference>
<gene>
    <name evidence="4" type="ORF">GA0070620_3985</name>
</gene>
<keyword evidence="4" id="KW-0808">Transferase</keyword>
<dbReference type="InterPro" id="IPR001387">
    <property type="entry name" value="Cro/C1-type_HTH"/>
</dbReference>
<dbReference type="GO" id="GO:0016747">
    <property type="term" value="F:acyltransferase activity, transferring groups other than amino-acyl groups"/>
    <property type="evidence" value="ECO:0007669"/>
    <property type="project" value="InterPro"/>
</dbReference>
<dbReference type="SUPFAM" id="SSF55729">
    <property type="entry name" value="Acyl-CoA N-acyltransferases (Nat)"/>
    <property type="match status" value="1"/>
</dbReference>
<dbReference type="AlphaFoldDB" id="A0A1C3N767"/>
<protein>
    <submittedName>
        <fullName evidence="4">Acetyltransferase (GNAT) family protein</fullName>
    </submittedName>
</protein>
<dbReference type="GO" id="GO:0003677">
    <property type="term" value="F:DNA binding"/>
    <property type="evidence" value="ECO:0007669"/>
    <property type="project" value="InterPro"/>
</dbReference>
<dbReference type="SUPFAM" id="SSF47413">
    <property type="entry name" value="lambda repressor-like DNA-binding domains"/>
    <property type="match status" value="1"/>
</dbReference>
<dbReference type="SMART" id="SM00530">
    <property type="entry name" value="HTH_XRE"/>
    <property type="match status" value="1"/>
</dbReference>
<dbReference type="Pfam" id="PF00583">
    <property type="entry name" value="Acetyltransf_1"/>
    <property type="match status" value="1"/>
</dbReference>
<dbReference type="InterPro" id="IPR016181">
    <property type="entry name" value="Acyl_CoA_acyltransferase"/>
</dbReference>
<feature type="domain" description="N-acetyltransferase" evidence="3">
    <location>
        <begin position="86"/>
        <end position="212"/>
    </location>
</feature>